<dbReference type="SUPFAM" id="SSF52540">
    <property type="entry name" value="P-loop containing nucleoside triphosphate hydrolases"/>
    <property type="match status" value="1"/>
</dbReference>
<keyword evidence="3" id="KW-1185">Reference proteome</keyword>
<accession>A0A371BC93</accession>
<dbReference type="RefSeq" id="WP_115517245.1">
    <property type="nucleotide sequence ID" value="NZ_QRGO01000001.1"/>
</dbReference>
<keyword evidence="2" id="KW-0547">Nucleotide-binding</keyword>
<dbReference type="SMART" id="SM00382">
    <property type="entry name" value="AAA"/>
    <property type="match status" value="1"/>
</dbReference>
<dbReference type="OrthoDB" id="9789856at2"/>
<dbReference type="AlphaFoldDB" id="A0A371BC93"/>
<dbReference type="InterPro" id="IPR051396">
    <property type="entry name" value="Bact_Antivir_Def_Nuclease"/>
</dbReference>
<comment type="caution">
    <text evidence="2">The sequence shown here is derived from an EMBL/GenBank/DDBJ whole genome shotgun (WGS) entry which is preliminary data.</text>
</comment>
<dbReference type="PANTHER" id="PTHR43581:SF2">
    <property type="entry name" value="EXCINUCLEASE ATPASE SUBUNIT"/>
    <property type="match status" value="1"/>
</dbReference>
<keyword evidence="2" id="KW-0067">ATP-binding</keyword>
<dbReference type="PANTHER" id="PTHR43581">
    <property type="entry name" value="ATP/GTP PHOSPHATASE"/>
    <property type="match status" value="1"/>
</dbReference>
<dbReference type="Pfam" id="PF13304">
    <property type="entry name" value="AAA_21"/>
    <property type="match status" value="1"/>
</dbReference>
<dbReference type="GO" id="GO:0016887">
    <property type="term" value="F:ATP hydrolysis activity"/>
    <property type="evidence" value="ECO:0007669"/>
    <property type="project" value="InterPro"/>
</dbReference>
<name>A0A371BC93_9BRAD</name>
<gene>
    <name evidence="2" type="ORF">DXH78_11960</name>
</gene>
<dbReference type="Gene3D" id="3.40.50.300">
    <property type="entry name" value="P-loop containing nucleotide triphosphate hydrolases"/>
    <property type="match status" value="1"/>
</dbReference>
<protein>
    <submittedName>
        <fullName evidence="2">ATP-binding protein</fullName>
    </submittedName>
</protein>
<sequence length="514" mass="57078">MLFNVINNRSLLGSETPGPYLLRGDWDDHGFKTSFYLVFVRENGEPLDIGPVKILRRGLEKGYVEVPQSFDALDSDYCSLGQDQNYYESLAGFIDAVHEPILIGLRDCVNDRRIFEEFRFEPGMGVSLLRKITVRNVTETFRGILRGQASLTSFRFSYTYPPNQSGEAPVSLKFAVQPNSMPPTNIHAVIGRNGVGKTTLLANLAKALCQPKDDFMQPFGTVEFDDPEMTVDAFWDGDRFTNLVTVAFSAFDPFRPVPRYGAEEIDITHSYIGLRAQEVFSDSLDGAHDLKSYASLSNEFSESLKKCASAPRLRRWRDAIEIIESDPLFCDADLSRLIDYARRGDDSSVRNVFDDLSSGHKIVLLTVTKLVELVDDRTLVLFDEPESHLHPPLLASFLRAISSLLILRNGAAIIATHSPVVLQEVPATCVWILRRSGDVVVSERPSLETFGENVSVLTREVFGLEVTQSGFHKMISDALAGNGGSYEQAIDDFNGQLGAEARAVALAISRSMKS</sequence>
<dbReference type="GO" id="GO:0005524">
    <property type="term" value="F:ATP binding"/>
    <property type="evidence" value="ECO:0007669"/>
    <property type="project" value="UniProtKB-KW"/>
</dbReference>
<dbReference type="Proteomes" id="UP000263993">
    <property type="component" value="Unassembled WGS sequence"/>
</dbReference>
<feature type="domain" description="AAA+ ATPase" evidence="1">
    <location>
        <begin position="183"/>
        <end position="437"/>
    </location>
</feature>
<proteinExistence type="predicted"/>
<organism evidence="2 3">
    <name type="scientific">Undibacter mobilis</name>
    <dbReference type="NCBI Taxonomy" id="2292256"/>
    <lineage>
        <taxon>Bacteria</taxon>
        <taxon>Pseudomonadati</taxon>
        <taxon>Pseudomonadota</taxon>
        <taxon>Alphaproteobacteria</taxon>
        <taxon>Hyphomicrobiales</taxon>
        <taxon>Nitrobacteraceae</taxon>
        <taxon>Undibacter</taxon>
    </lineage>
</organism>
<dbReference type="CDD" id="cd01983">
    <property type="entry name" value="SIMIBI"/>
    <property type="match status" value="1"/>
</dbReference>
<reference evidence="3" key="1">
    <citation type="submission" date="2018-08" db="EMBL/GenBank/DDBJ databases">
        <authorList>
            <person name="Kim S.-J."/>
            <person name="Jung G.-Y."/>
        </authorList>
    </citation>
    <scope>NUCLEOTIDE SEQUENCE [LARGE SCALE GENOMIC DNA]</scope>
    <source>
        <strain evidence="3">GY_H</strain>
    </source>
</reference>
<dbReference type="InterPro" id="IPR003593">
    <property type="entry name" value="AAA+_ATPase"/>
</dbReference>
<dbReference type="InterPro" id="IPR003959">
    <property type="entry name" value="ATPase_AAA_core"/>
</dbReference>
<dbReference type="EMBL" id="QRGO01000001">
    <property type="protein sequence ID" value="RDV05219.1"/>
    <property type="molecule type" value="Genomic_DNA"/>
</dbReference>
<evidence type="ECO:0000259" key="1">
    <source>
        <dbReference type="SMART" id="SM00382"/>
    </source>
</evidence>
<dbReference type="InterPro" id="IPR027417">
    <property type="entry name" value="P-loop_NTPase"/>
</dbReference>
<evidence type="ECO:0000313" key="2">
    <source>
        <dbReference type="EMBL" id="RDV05219.1"/>
    </source>
</evidence>
<evidence type="ECO:0000313" key="3">
    <source>
        <dbReference type="Proteomes" id="UP000263993"/>
    </source>
</evidence>